<keyword evidence="2" id="KW-0812">Transmembrane</keyword>
<evidence type="ECO:0000313" key="3">
    <source>
        <dbReference type="EMBL" id="KAG0267265.1"/>
    </source>
</evidence>
<keyword evidence="1" id="KW-0677">Repeat</keyword>
<keyword evidence="2" id="KW-0472">Membrane</keyword>
<name>A0A9P6QHG4_9FUNG</name>
<accession>A0A9P6QHG4</accession>
<keyword evidence="2" id="KW-1133">Transmembrane helix</keyword>
<dbReference type="GO" id="GO:0005216">
    <property type="term" value="F:monoatomic ion channel activity"/>
    <property type="evidence" value="ECO:0007669"/>
    <property type="project" value="InterPro"/>
</dbReference>
<dbReference type="OrthoDB" id="2377581at2759"/>
<sequence>MLFELRINKAVCHFVTIIIRIMSEIRVFFVVFAAGIIAFTIAILHLLHACPIGLCERETNFPVHFFGAISSTYFFMGGRYEPVEQEFDGENWPFHMMMIVYFFFTAILLLNVLIALINVAFAVGDETWKLVWIENRLSYVVSAENMSHHIPGFRRSHGCFPKEIYYTATIQQVKKYIGDDGGDLDISQKLFGQGSSANAVVSTVAKGASVENENTKYQEGTKKQQEELIEGLRKELAHSRTQLGTLKIEFTERQLTLETQIKELQTANTAEFKEMKDLLSAALTSRT</sequence>
<dbReference type="GO" id="GO:0005886">
    <property type="term" value="C:plasma membrane"/>
    <property type="evidence" value="ECO:0007669"/>
    <property type="project" value="TreeGrafter"/>
</dbReference>
<dbReference type="EMBL" id="JAAAJA010000006">
    <property type="protein sequence ID" value="KAG0267265.1"/>
    <property type="molecule type" value="Genomic_DNA"/>
</dbReference>
<dbReference type="AlphaFoldDB" id="A0A9P6QHG4"/>
<dbReference type="PANTHER" id="PTHR10582">
    <property type="entry name" value="TRANSIENT RECEPTOR POTENTIAL ION CHANNEL PROTEIN"/>
    <property type="match status" value="1"/>
</dbReference>
<comment type="caution">
    <text evidence="3">The sequence shown here is derived from an EMBL/GenBank/DDBJ whole genome shotgun (WGS) entry which is preliminary data.</text>
</comment>
<reference evidence="3" key="1">
    <citation type="journal article" date="2020" name="Fungal Divers.">
        <title>Resolving the Mortierellaceae phylogeny through synthesis of multi-gene phylogenetics and phylogenomics.</title>
        <authorList>
            <person name="Vandepol N."/>
            <person name="Liber J."/>
            <person name="Desiro A."/>
            <person name="Na H."/>
            <person name="Kennedy M."/>
            <person name="Barry K."/>
            <person name="Grigoriev I.V."/>
            <person name="Miller A.N."/>
            <person name="O'Donnell K."/>
            <person name="Stajich J.E."/>
            <person name="Bonito G."/>
        </authorList>
    </citation>
    <scope>NUCLEOTIDE SEQUENCE</scope>
    <source>
        <strain evidence="3">KOD948</strain>
    </source>
</reference>
<protein>
    <recommendedName>
        <fullName evidence="5">Ion transport domain-containing protein</fullName>
    </recommendedName>
</protein>
<dbReference type="InterPro" id="IPR024862">
    <property type="entry name" value="TRPV"/>
</dbReference>
<organism evidence="3 4">
    <name type="scientific">Mortierella polycephala</name>
    <dbReference type="NCBI Taxonomy" id="41804"/>
    <lineage>
        <taxon>Eukaryota</taxon>
        <taxon>Fungi</taxon>
        <taxon>Fungi incertae sedis</taxon>
        <taxon>Mucoromycota</taxon>
        <taxon>Mortierellomycotina</taxon>
        <taxon>Mortierellomycetes</taxon>
        <taxon>Mortierellales</taxon>
        <taxon>Mortierellaceae</taxon>
        <taxon>Mortierella</taxon>
    </lineage>
</organism>
<dbReference type="Proteomes" id="UP000726737">
    <property type="component" value="Unassembled WGS sequence"/>
</dbReference>
<dbReference type="GO" id="GO:0098703">
    <property type="term" value="P:calcium ion import across plasma membrane"/>
    <property type="evidence" value="ECO:0007669"/>
    <property type="project" value="TreeGrafter"/>
</dbReference>
<gene>
    <name evidence="3" type="ORF">BG011_007676</name>
</gene>
<evidence type="ECO:0008006" key="5">
    <source>
        <dbReference type="Google" id="ProtNLM"/>
    </source>
</evidence>
<evidence type="ECO:0000256" key="1">
    <source>
        <dbReference type="ARBA" id="ARBA00022737"/>
    </source>
</evidence>
<keyword evidence="4" id="KW-1185">Reference proteome</keyword>
<evidence type="ECO:0000313" key="4">
    <source>
        <dbReference type="Proteomes" id="UP000726737"/>
    </source>
</evidence>
<dbReference type="PANTHER" id="PTHR10582:SF2">
    <property type="entry name" value="INACTIVE"/>
    <property type="match status" value="1"/>
</dbReference>
<evidence type="ECO:0000256" key="2">
    <source>
        <dbReference type="SAM" id="Phobius"/>
    </source>
</evidence>
<feature type="transmembrane region" description="Helical" evidence="2">
    <location>
        <begin position="27"/>
        <end position="49"/>
    </location>
</feature>
<feature type="transmembrane region" description="Helical" evidence="2">
    <location>
        <begin position="99"/>
        <end position="121"/>
    </location>
</feature>
<proteinExistence type="predicted"/>